<name>A0A7T2W0B2_DELAC</name>
<protein>
    <submittedName>
        <fullName evidence="1">Uncharacterized protein</fullName>
    </submittedName>
</protein>
<accession>A0A7T2W0B2</accession>
<dbReference type="RefSeq" id="WP_197956200.1">
    <property type="nucleotide sequence ID" value="NZ_CP065668.1"/>
</dbReference>
<gene>
    <name evidence="1" type="ORF">I6G66_03790</name>
</gene>
<sequence length="186" mass="21275">MIDINSFPAKVVEVLNYIKQGSIMEREYTPNGDDKNVATDIKTILAEYLDQDINPPHFPLVGITQDASSEIPYPMDEPLRTLRRSLIEFSEQENFYKLIAPRILSIKEFSKDQAELIADAICNDLLLCASSRLLMTDSHPYFENMFSIYKRQGFPYGWLGQEDWKSGEFLIFSRPTTCTATSWSAA</sequence>
<evidence type="ECO:0000313" key="2">
    <source>
        <dbReference type="Proteomes" id="UP000594778"/>
    </source>
</evidence>
<reference evidence="1 2" key="1">
    <citation type="submission" date="2020-12" db="EMBL/GenBank/DDBJ databases">
        <title>FDA dAtabase for Regulatory Grade micrObial Sequences (FDA-ARGOS): Supporting development and validation of Infectious Disease Dx tests.</title>
        <authorList>
            <person name="Sproer C."/>
            <person name="Gronow S."/>
            <person name="Severitt S."/>
            <person name="Schroder I."/>
            <person name="Tallon L."/>
            <person name="Sadzewicz L."/>
            <person name="Zhao X."/>
            <person name="Boylan J."/>
            <person name="Ott S."/>
            <person name="Bowen H."/>
            <person name="Vavikolanu K."/>
            <person name="Mehta A."/>
            <person name="Aluvathingal J."/>
            <person name="Nadendla S."/>
            <person name="Lowell S."/>
            <person name="Myers T."/>
            <person name="Yan Y."/>
            <person name="Sichtig H."/>
        </authorList>
    </citation>
    <scope>NUCLEOTIDE SEQUENCE [LARGE SCALE GENOMIC DNA]</scope>
    <source>
        <strain evidence="1 2">FDAARGOS_909</strain>
    </source>
</reference>
<evidence type="ECO:0000313" key="1">
    <source>
        <dbReference type="EMBL" id="QPS09177.1"/>
    </source>
</evidence>
<proteinExistence type="predicted"/>
<dbReference type="EMBL" id="CP065668">
    <property type="protein sequence ID" value="QPS09177.1"/>
    <property type="molecule type" value="Genomic_DNA"/>
</dbReference>
<dbReference type="AlphaFoldDB" id="A0A7T2W0B2"/>
<dbReference type="Proteomes" id="UP000594778">
    <property type="component" value="Chromosome"/>
</dbReference>
<organism evidence="1 2">
    <name type="scientific">Delftia acidovorans</name>
    <name type="common">Pseudomonas acidovorans</name>
    <name type="synonym">Comamonas acidovorans</name>
    <dbReference type="NCBI Taxonomy" id="80866"/>
    <lineage>
        <taxon>Bacteria</taxon>
        <taxon>Pseudomonadati</taxon>
        <taxon>Pseudomonadota</taxon>
        <taxon>Betaproteobacteria</taxon>
        <taxon>Burkholderiales</taxon>
        <taxon>Comamonadaceae</taxon>
        <taxon>Delftia</taxon>
    </lineage>
</organism>